<dbReference type="PROSITE" id="PS50994">
    <property type="entry name" value="INTEGRASE"/>
    <property type="match status" value="1"/>
</dbReference>
<dbReference type="InterPro" id="IPR012337">
    <property type="entry name" value="RNaseH-like_sf"/>
</dbReference>
<organism evidence="1 2">
    <name type="scientific">Schistosoma mattheei</name>
    <dbReference type="NCBI Taxonomy" id="31246"/>
    <lineage>
        <taxon>Eukaryota</taxon>
        <taxon>Metazoa</taxon>
        <taxon>Spiralia</taxon>
        <taxon>Lophotrochozoa</taxon>
        <taxon>Platyhelminthes</taxon>
        <taxon>Trematoda</taxon>
        <taxon>Digenea</taxon>
        <taxon>Strigeidida</taxon>
        <taxon>Schistosomatoidea</taxon>
        <taxon>Schistosomatidae</taxon>
        <taxon>Schistosoma</taxon>
    </lineage>
</organism>
<keyword evidence="2" id="KW-1185">Reference proteome</keyword>
<dbReference type="PANTHER" id="PTHR38681">
    <property type="entry name" value="RETROVIRUS-RELATED POL POLYPROTEIN FROM TRANSPOSON 412-LIKE PROTEIN-RELATED"/>
    <property type="match status" value="1"/>
</dbReference>
<dbReference type="Proteomes" id="UP000269396">
    <property type="component" value="Unassembled WGS sequence"/>
</dbReference>
<dbReference type="EMBL" id="UZAL01008148">
    <property type="protein sequence ID" value="VDO99522.1"/>
    <property type="molecule type" value="Genomic_DNA"/>
</dbReference>
<dbReference type="InterPro" id="IPR036397">
    <property type="entry name" value="RNaseH_sf"/>
</dbReference>
<dbReference type="SUPFAM" id="SSF53098">
    <property type="entry name" value="Ribonuclease H-like"/>
    <property type="match status" value="1"/>
</dbReference>
<reference evidence="1 2" key="1">
    <citation type="submission" date="2018-11" db="EMBL/GenBank/DDBJ databases">
        <authorList>
            <consortium name="Pathogen Informatics"/>
        </authorList>
    </citation>
    <scope>NUCLEOTIDE SEQUENCE [LARGE SCALE GENOMIC DNA]</scope>
    <source>
        <strain>Denwood</strain>
        <strain evidence="2">Zambia</strain>
    </source>
</reference>
<dbReference type="STRING" id="31246.A0A183NNY4"/>
<name>A0A183NNY4_9TREM</name>
<dbReference type="GO" id="GO:0003676">
    <property type="term" value="F:nucleic acid binding"/>
    <property type="evidence" value="ECO:0007669"/>
    <property type="project" value="InterPro"/>
</dbReference>
<dbReference type="PANTHER" id="PTHR38681:SF1">
    <property type="entry name" value="RETROVIRUS-RELATED POL POLYPROTEIN FROM TRANSPOSON 412-LIKE PROTEIN"/>
    <property type="match status" value="1"/>
</dbReference>
<proteinExistence type="predicted"/>
<sequence>MYTGAQFKSELFNNLAKLLGSSRIRCTAYHPQANGMVERFHRQLKTALISHSSPNQWTEFLPLVMLGIQTSVKTDAQCSSEELVFGTTLKLLGGFINPNTNSQKLNLENYVDQLQDRMSKLKPLNTREKSSTIYVPKDLSNCTQVWIRCDKVKAPLSPPFECPFKVVPRKSKYFMIEKYGNTDSVSIDRLKPTYLDHELPYVWLDRLTDETITESTCKNNKSLQVTKTVRWAHPISQSRILTVLAAE</sequence>
<protein>
    <submittedName>
        <fullName evidence="1">Uncharacterized protein</fullName>
    </submittedName>
</protein>
<evidence type="ECO:0000313" key="2">
    <source>
        <dbReference type="Proteomes" id="UP000269396"/>
    </source>
</evidence>
<dbReference type="AlphaFoldDB" id="A0A183NNY4"/>
<gene>
    <name evidence="1" type="ORF">SMTD_LOCUS3820</name>
</gene>
<dbReference type="Gene3D" id="3.30.420.10">
    <property type="entry name" value="Ribonuclease H-like superfamily/Ribonuclease H"/>
    <property type="match status" value="1"/>
</dbReference>
<accession>A0A183NNY4</accession>
<dbReference type="InterPro" id="IPR001584">
    <property type="entry name" value="Integrase_cat-core"/>
</dbReference>
<evidence type="ECO:0000313" key="1">
    <source>
        <dbReference type="EMBL" id="VDO99522.1"/>
    </source>
</evidence>
<dbReference type="GO" id="GO:0015074">
    <property type="term" value="P:DNA integration"/>
    <property type="evidence" value="ECO:0007669"/>
    <property type="project" value="InterPro"/>
</dbReference>